<protein>
    <submittedName>
        <fullName evidence="1">Uncharacterized protein</fullName>
    </submittedName>
</protein>
<name>A0A645HMU5_9ZZZZ</name>
<organism evidence="1">
    <name type="scientific">bioreactor metagenome</name>
    <dbReference type="NCBI Taxonomy" id="1076179"/>
    <lineage>
        <taxon>unclassified sequences</taxon>
        <taxon>metagenomes</taxon>
        <taxon>ecological metagenomes</taxon>
    </lineage>
</organism>
<accession>A0A645HMU5</accession>
<dbReference type="AlphaFoldDB" id="A0A645HMU5"/>
<sequence>MFRRHPGSIENDVGVVGPEGAFFGVNGDHLKLAGFAIYSFCLLFYHQVFIHHGSRQVGRTAFEHPLGKETGADAVVNNAGLDV</sequence>
<evidence type="ECO:0000313" key="1">
    <source>
        <dbReference type="EMBL" id="MPN36773.1"/>
    </source>
</evidence>
<gene>
    <name evidence="1" type="ORF">SDC9_184284</name>
</gene>
<proteinExistence type="predicted"/>
<comment type="caution">
    <text evidence="1">The sequence shown here is derived from an EMBL/GenBank/DDBJ whole genome shotgun (WGS) entry which is preliminary data.</text>
</comment>
<dbReference type="EMBL" id="VSSQ01091098">
    <property type="protein sequence ID" value="MPN36773.1"/>
    <property type="molecule type" value="Genomic_DNA"/>
</dbReference>
<reference evidence="1" key="1">
    <citation type="submission" date="2019-08" db="EMBL/GenBank/DDBJ databases">
        <authorList>
            <person name="Kucharzyk K."/>
            <person name="Murdoch R.W."/>
            <person name="Higgins S."/>
            <person name="Loffler F."/>
        </authorList>
    </citation>
    <scope>NUCLEOTIDE SEQUENCE</scope>
</reference>